<accession>A0A4Q2UKN9</accession>
<feature type="transmembrane region" description="Helical" evidence="5">
    <location>
        <begin position="127"/>
        <end position="149"/>
    </location>
</feature>
<feature type="transmembrane region" description="Helical" evidence="5">
    <location>
        <begin position="228"/>
        <end position="245"/>
    </location>
</feature>
<evidence type="ECO:0000313" key="7">
    <source>
        <dbReference type="Proteomes" id="UP000290407"/>
    </source>
</evidence>
<dbReference type="Pfam" id="PF01040">
    <property type="entry name" value="UbiA"/>
    <property type="match status" value="1"/>
</dbReference>
<dbReference type="Proteomes" id="UP000290407">
    <property type="component" value="Unassembled WGS sequence"/>
</dbReference>
<evidence type="ECO:0000256" key="3">
    <source>
        <dbReference type="ARBA" id="ARBA00022989"/>
    </source>
</evidence>
<organism evidence="6 7">
    <name type="scientific">Spirosoma sordidisoli</name>
    <dbReference type="NCBI Taxonomy" id="2502893"/>
    <lineage>
        <taxon>Bacteria</taxon>
        <taxon>Pseudomonadati</taxon>
        <taxon>Bacteroidota</taxon>
        <taxon>Cytophagia</taxon>
        <taxon>Cytophagales</taxon>
        <taxon>Cytophagaceae</taxon>
        <taxon>Spirosoma</taxon>
    </lineage>
</organism>
<evidence type="ECO:0000313" key="6">
    <source>
        <dbReference type="EMBL" id="RYC69222.1"/>
    </source>
</evidence>
<evidence type="ECO:0000256" key="4">
    <source>
        <dbReference type="ARBA" id="ARBA00023136"/>
    </source>
</evidence>
<proteinExistence type="predicted"/>
<dbReference type="EMBL" id="SBLB01000004">
    <property type="protein sequence ID" value="RYC69222.1"/>
    <property type="molecule type" value="Genomic_DNA"/>
</dbReference>
<feature type="transmembrane region" description="Helical" evidence="5">
    <location>
        <begin position="200"/>
        <end position="222"/>
    </location>
</feature>
<comment type="subcellular location">
    <subcellularLocation>
        <location evidence="1">Membrane</location>
        <topology evidence="1">Multi-pass membrane protein</topology>
    </subcellularLocation>
</comment>
<comment type="caution">
    <text evidence="6">The sequence shown here is derived from an EMBL/GenBank/DDBJ whole genome shotgun (WGS) entry which is preliminary data.</text>
</comment>
<evidence type="ECO:0000256" key="1">
    <source>
        <dbReference type="ARBA" id="ARBA00004141"/>
    </source>
</evidence>
<keyword evidence="3 5" id="KW-1133">Transmembrane helix</keyword>
<dbReference type="InterPro" id="IPR000537">
    <property type="entry name" value="UbiA_prenyltransferase"/>
</dbReference>
<protein>
    <submittedName>
        <fullName evidence="6">Ubiquinone biosynthesis protein UbiA</fullName>
    </submittedName>
</protein>
<keyword evidence="4 5" id="KW-0472">Membrane</keyword>
<feature type="transmembrane region" description="Helical" evidence="5">
    <location>
        <begin position="81"/>
        <end position="107"/>
    </location>
</feature>
<keyword evidence="2 5" id="KW-0812">Transmembrane</keyword>
<name>A0A4Q2UKN9_9BACT</name>
<dbReference type="RefSeq" id="WP_129602911.1">
    <property type="nucleotide sequence ID" value="NZ_SBLB01000004.1"/>
</dbReference>
<feature type="transmembrane region" description="Helical" evidence="5">
    <location>
        <begin position="161"/>
        <end position="179"/>
    </location>
</feature>
<reference evidence="6 7" key="1">
    <citation type="submission" date="2019-01" db="EMBL/GenBank/DDBJ databases">
        <title>Spirosoma flava sp. nov., a propanil-degrading bacterium isolated from herbicide-contaminated soil.</title>
        <authorList>
            <person name="Zhang L."/>
            <person name="Jiang J.-D."/>
        </authorList>
    </citation>
    <scope>NUCLEOTIDE SEQUENCE [LARGE SCALE GENOMIC DNA]</scope>
    <source>
        <strain evidence="6 7">TY50</strain>
    </source>
</reference>
<dbReference type="AlphaFoldDB" id="A0A4Q2UKN9"/>
<evidence type="ECO:0000256" key="2">
    <source>
        <dbReference type="ARBA" id="ARBA00022692"/>
    </source>
</evidence>
<keyword evidence="7" id="KW-1185">Reference proteome</keyword>
<dbReference type="GO" id="GO:0016020">
    <property type="term" value="C:membrane"/>
    <property type="evidence" value="ECO:0007669"/>
    <property type="project" value="UniProtKB-SubCell"/>
</dbReference>
<feature type="transmembrane region" description="Helical" evidence="5">
    <location>
        <begin position="6"/>
        <end position="26"/>
    </location>
</feature>
<dbReference type="GO" id="GO:0016765">
    <property type="term" value="F:transferase activity, transferring alkyl or aryl (other than methyl) groups"/>
    <property type="evidence" value="ECO:0007669"/>
    <property type="project" value="InterPro"/>
</dbReference>
<feature type="transmembrane region" description="Helical" evidence="5">
    <location>
        <begin position="266"/>
        <end position="284"/>
    </location>
</feature>
<sequence>MNARTLWLHLRVPFSFFLLPIFWFAVSQSPTFHLGRIVAVGLIIHLLLYPASNAYNSYFDKDEGPIGGLESPPPVTSSLYWLSWVLDVVALLLGAFVNWAFVVYLLVYGFITKAYSHDRIRLKKYPIFSWLLISGLQGGITYVMTYVSINNLPLSAVLEPRLLLGGLLGVLNLMALYPVTQVYQHHEDARRGDRTLSLLLGVRGTFICAVLMYGLSLLAFYVYFQDGYYFWLYLVFLLPAVLYFLRWFWRVWHNPGLADYRHTMRMMWISGVCLNSFFILLIALTHS</sequence>
<gene>
    <name evidence="6" type="ORF">EQG79_17675</name>
</gene>
<feature type="transmembrane region" description="Helical" evidence="5">
    <location>
        <begin position="33"/>
        <end position="51"/>
    </location>
</feature>
<keyword evidence="6" id="KW-0830">Ubiquinone</keyword>
<evidence type="ECO:0000256" key="5">
    <source>
        <dbReference type="SAM" id="Phobius"/>
    </source>
</evidence>